<reference evidence="2" key="1">
    <citation type="submission" date="2020-07" db="EMBL/GenBank/DDBJ databases">
        <title>Description of Mycobacterium gordonae subsp. intergordonae subsp.nov. and Mycobacterium gordonae subsp. gordonae subsp. nov.</title>
        <authorList>
            <person name="Yu X."/>
        </authorList>
    </citation>
    <scope>NUCLEOTIDE SEQUENCE [LARGE SCALE GENOMIC DNA]</scope>
    <source>
        <strain evidence="2">24</strain>
    </source>
</reference>
<gene>
    <name evidence="1" type="ORF">H0P51_12810</name>
</gene>
<dbReference type="AlphaFoldDB" id="A0A7D6E148"/>
<accession>A0A7D6E148</accession>
<dbReference type="Gene3D" id="3.40.50.720">
    <property type="entry name" value="NAD(P)-binding Rossmann-like Domain"/>
    <property type="match status" value="1"/>
</dbReference>
<reference evidence="2" key="3">
    <citation type="submission" date="2023-07" db="EMBL/GenBank/DDBJ databases">
        <title>Description of Mycobacterium gordonae subsp. intergordonae subsp.nov. and Mycobacterium gordonae subsp. gordonae subsp. nov.</title>
        <authorList>
            <person name="Huang H."/>
        </authorList>
    </citation>
    <scope>NUCLEOTIDE SEQUENCE [LARGE SCALE GENOMIC DNA]</scope>
    <source>
        <strain evidence="2">24</strain>
    </source>
</reference>
<protein>
    <submittedName>
        <fullName evidence="1">Uncharacterized protein</fullName>
    </submittedName>
</protein>
<dbReference type="Proteomes" id="UP000510682">
    <property type="component" value="Chromosome"/>
</dbReference>
<evidence type="ECO:0000313" key="2">
    <source>
        <dbReference type="Proteomes" id="UP000510682"/>
    </source>
</evidence>
<name>A0A7D6E148_9MYCO</name>
<dbReference type="RefSeq" id="WP_180918410.1">
    <property type="nucleotide sequence ID" value="NZ_CP059165.1"/>
</dbReference>
<evidence type="ECO:0000313" key="1">
    <source>
        <dbReference type="EMBL" id="QLL09664.1"/>
    </source>
</evidence>
<proteinExistence type="predicted"/>
<organism evidence="1 2">
    <name type="scientific">Mycobacterium vicinigordonae</name>
    <dbReference type="NCBI Taxonomy" id="1719132"/>
    <lineage>
        <taxon>Bacteria</taxon>
        <taxon>Bacillati</taxon>
        <taxon>Actinomycetota</taxon>
        <taxon>Actinomycetes</taxon>
        <taxon>Mycobacteriales</taxon>
        <taxon>Mycobacteriaceae</taxon>
        <taxon>Mycobacterium</taxon>
    </lineage>
</organism>
<dbReference type="KEGG" id="mgor:H0P51_12810"/>
<keyword evidence="2" id="KW-1185">Reference proteome</keyword>
<sequence>MTFHMQSPANAARASIEAVVSDLPAGTYLAPRFSQWGKPKATNLRQKARNPVVARQLWELSAELTGCDWPTPRPRAERLAVP</sequence>
<reference evidence="1 2" key="2">
    <citation type="submission" date="2020-07" db="EMBL/GenBank/DDBJ databases">
        <authorList>
            <person name="Yu X."/>
        </authorList>
    </citation>
    <scope>NUCLEOTIDE SEQUENCE [LARGE SCALE GENOMIC DNA]</scope>
    <source>
        <strain evidence="2">24</strain>
    </source>
</reference>
<dbReference type="EMBL" id="CP059165">
    <property type="protein sequence ID" value="QLL09664.1"/>
    <property type="molecule type" value="Genomic_DNA"/>
</dbReference>